<organism evidence="1 2">
    <name type="scientific">Colwellia chukchiensis</name>
    <dbReference type="NCBI Taxonomy" id="641665"/>
    <lineage>
        <taxon>Bacteria</taxon>
        <taxon>Pseudomonadati</taxon>
        <taxon>Pseudomonadota</taxon>
        <taxon>Gammaproteobacteria</taxon>
        <taxon>Alteromonadales</taxon>
        <taxon>Colwelliaceae</taxon>
        <taxon>Colwellia</taxon>
    </lineage>
</organism>
<dbReference type="Proteomes" id="UP000199297">
    <property type="component" value="Unassembled WGS sequence"/>
</dbReference>
<keyword evidence="2" id="KW-1185">Reference proteome</keyword>
<gene>
    <name evidence="1" type="ORF">SAMN05216262_101160</name>
</gene>
<reference evidence="2" key="1">
    <citation type="submission" date="2016-10" db="EMBL/GenBank/DDBJ databases">
        <authorList>
            <person name="Varghese N."/>
            <person name="Submissions S."/>
        </authorList>
    </citation>
    <scope>NUCLEOTIDE SEQUENCE [LARGE SCALE GENOMIC DNA]</scope>
    <source>
        <strain evidence="2">CGMCC 1.9127</strain>
    </source>
</reference>
<evidence type="ECO:0000313" key="2">
    <source>
        <dbReference type="Proteomes" id="UP000199297"/>
    </source>
</evidence>
<dbReference type="STRING" id="641665.GCA_002104455_00543"/>
<accession>A0A1H7GGR0</accession>
<dbReference type="AlphaFoldDB" id="A0A1H7GGR0"/>
<proteinExistence type="predicted"/>
<evidence type="ECO:0000313" key="1">
    <source>
        <dbReference type="EMBL" id="SEK36112.1"/>
    </source>
</evidence>
<sequence>MTLFKRVTCNSLSIALVLFSGLLSSKTVYVNNLQWPPFFL</sequence>
<dbReference type="EMBL" id="FOBI01000001">
    <property type="protein sequence ID" value="SEK36112.1"/>
    <property type="molecule type" value="Genomic_DNA"/>
</dbReference>
<name>A0A1H7GGR0_9GAMM</name>
<protein>
    <submittedName>
        <fullName evidence="1">Uncharacterized protein</fullName>
    </submittedName>
</protein>